<evidence type="ECO:0000313" key="2">
    <source>
        <dbReference type="Proteomes" id="UP000305778"/>
    </source>
</evidence>
<gene>
    <name evidence="1" type="ORF">FCI23_54140</name>
</gene>
<protein>
    <submittedName>
        <fullName evidence="1">Uncharacterized protein</fullName>
    </submittedName>
</protein>
<name>A0A4U0RE74_9ACTN</name>
<sequence length="131" mass="14544">MEYVVALATVEGVLASLAKLCLTQKFELDSSDLIRGRYLTREDFEEFLRPAKGPDDSPASRLDVGTMPRYLNNSTFEALFKDGWIGARGVEQDFVTKQIAESLADCGAVVVGIHHTPNELGNSTTTRYWGW</sequence>
<dbReference type="EMBL" id="SUMC01000239">
    <property type="protein sequence ID" value="TJZ93689.1"/>
    <property type="molecule type" value="Genomic_DNA"/>
</dbReference>
<organism evidence="1 2">
    <name type="scientific">Actinacidiphila oryziradicis</name>
    <dbReference type="NCBI Taxonomy" id="2571141"/>
    <lineage>
        <taxon>Bacteria</taxon>
        <taxon>Bacillati</taxon>
        <taxon>Actinomycetota</taxon>
        <taxon>Actinomycetes</taxon>
        <taxon>Kitasatosporales</taxon>
        <taxon>Streptomycetaceae</taxon>
        <taxon>Actinacidiphila</taxon>
    </lineage>
</organism>
<dbReference type="Proteomes" id="UP000305778">
    <property type="component" value="Unassembled WGS sequence"/>
</dbReference>
<dbReference type="RefSeq" id="WP_136731555.1">
    <property type="nucleotide sequence ID" value="NZ_SUMC01000239.1"/>
</dbReference>
<comment type="caution">
    <text evidence="1">The sequence shown here is derived from an EMBL/GenBank/DDBJ whole genome shotgun (WGS) entry which is preliminary data.</text>
</comment>
<accession>A0A4U0RE74</accession>
<keyword evidence="2" id="KW-1185">Reference proteome</keyword>
<proteinExistence type="predicted"/>
<reference evidence="1 2" key="1">
    <citation type="submission" date="2019-04" db="EMBL/GenBank/DDBJ databases">
        <title>Streptomyces oryziradicis sp. nov., a novel actinomycete isolated from rhizosphere soil of rice (Oryza sativa L.).</title>
        <authorList>
            <person name="Li C."/>
        </authorList>
    </citation>
    <scope>NUCLEOTIDE SEQUENCE [LARGE SCALE GENOMIC DNA]</scope>
    <source>
        <strain evidence="1 2">NEAU-C40</strain>
    </source>
</reference>
<dbReference type="AlphaFoldDB" id="A0A4U0RE74"/>
<evidence type="ECO:0000313" key="1">
    <source>
        <dbReference type="EMBL" id="TJZ93689.1"/>
    </source>
</evidence>
<dbReference type="OrthoDB" id="4528132at2"/>